<keyword evidence="5" id="KW-0663">Pyridoxal phosphate</keyword>
<evidence type="ECO:0000256" key="6">
    <source>
        <dbReference type="ARBA" id="ARBA00023192"/>
    </source>
</evidence>
<dbReference type="PANTHER" id="PTHR10314">
    <property type="entry name" value="CYSTATHIONINE BETA-SYNTHASE"/>
    <property type="match status" value="1"/>
</dbReference>
<dbReference type="PROSITE" id="PS00901">
    <property type="entry name" value="CYS_SYNTHASE"/>
    <property type="match status" value="1"/>
</dbReference>
<gene>
    <name evidence="9" type="ORF">POBO1169_LOCUS18738</name>
</gene>
<evidence type="ECO:0000256" key="4">
    <source>
        <dbReference type="ARBA" id="ARBA00022679"/>
    </source>
</evidence>
<evidence type="ECO:0000256" key="3">
    <source>
        <dbReference type="ARBA" id="ARBA00022605"/>
    </source>
</evidence>
<sequence>MGVIVSKIKGEQQVGYVDSVMDAVGNTPLIKLQRSTPKGVTVLCKMEAQNPGGSVKDRIAKRMIEGAEERGLISPGKTTIIEATSGNTGIGVAMAAAAKGYKAIIVMPQLPPMYERYIICRKFGAEVHLTAGAKGVPGMLTYLRDMLAKHPHMWCPSQFENEDNPAAHYETTGPEIWKQCGGKIDYFVCGVGTGGTCNGVGRYLKEKNPALKLIAVEPTESRVLVGKPHGKHVVLGIGAGMQVKFVENLSPGQEFAEGRRGIIDEFCHATTDESCEMANTLATREGLLVGPSSGCAAKVAADIAARPEAQGKTIVVLLPSSGIRYVQHPVLWTAVKDEAKKALPTPPDMSPEPLLRWESDRHN</sequence>
<dbReference type="Pfam" id="PF00291">
    <property type="entry name" value="PALP"/>
    <property type="match status" value="1"/>
</dbReference>
<dbReference type="CDD" id="cd01561">
    <property type="entry name" value="CBS_like"/>
    <property type="match status" value="1"/>
</dbReference>
<evidence type="ECO:0000256" key="2">
    <source>
        <dbReference type="ARBA" id="ARBA00007103"/>
    </source>
</evidence>
<evidence type="ECO:0000313" key="9">
    <source>
        <dbReference type="EMBL" id="CAD8688670.1"/>
    </source>
</evidence>
<dbReference type="FunFam" id="3.40.50.1100:FF:000006">
    <property type="entry name" value="Cysteine synthase"/>
    <property type="match status" value="1"/>
</dbReference>
<keyword evidence="4" id="KW-0808">Transferase</keyword>
<reference evidence="9" key="1">
    <citation type="submission" date="2021-01" db="EMBL/GenBank/DDBJ databases">
        <authorList>
            <person name="Corre E."/>
            <person name="Pelletier E."/>
            <person name="Niang G."/>
            <person name="Scheremetjew M."/>
            <person name="Finn R."/>
            <person name="Kale V."/>
            <person name="Holt S."/>
            <person name="Cochrane G."/>
            <person name="Meng A."/>
            <person name="Brown T."/>
            <person name="Cohen L."/>
        </authorList>
    </citation>
    <scope>NUCLEOTIDE SEQUENCE</scope>
    <source>
        <strain evidence="9">CCMP722</strain>
    </source>
</reference>
<feature type="domain" description="Tryptophan synthase beta chain-like PALP" evidence="8">
    <location>
        <begin position="21"/>
        <end position="319"/>
    </location>
</feature>
<dbReference type="InterPro" id="IPR001216">
    <property type="entry name" value="P-phosphate_BS"/>
</dbReference>
<evidence type="ECO:0000256" key="5">
    <source>
        <dbReference type="ARBA" id="ARBA00022898"/>
    </source>
</evidence>
<dbReference type="Gene3D" id="3.40.50.1100">
    <property type="match status" value="2"/>
</dbReference>
<dbReference type="InterPro" id="IPR050214">
    <property type="entry name" value="Cys_Synth/Cystath_Beta-Synth"/>
</dbReference>
<evidence type="ECO:0000259" key="8">
    <source>
        <dbReference type="Pfam" id="PF00291"/>
    </source>
</evidence>
<name>A0A7S0WWJ5_9CHLO</name>
<accession>A0A7S0WWJ5</accession>
<dbReference type="EMBL" id="HBFA01037484">
    <property type="protein sequence ID" value="CAD8688670.1"/>
    <property type="molecule type" value="Transcribed_RNA"/>
</dbReference>
<proteinExistence type="inferred from homology"/>
<dbReference type="SUPFAM" id="SSF53686">
    <property type="entry name" value="Tryptophan synthase beta subunit-like PLP-dependent enzymes"/>
    <property type="match status" value="1"/>
</dbReference>
<keyword evidence="6" id="KW-0198">Cysteine biosynthesis</keyword>
<evidence type="ECO:0000256" key="1">
    <source>
        <dbReference type="ARBA" id="ARBA00001933"/>
    </source>
</evidence>
<feature type="region of interest" description="Disordered" evidence="7">
    <location>
        <begin position="341"/>
        <end position="363"/>
    </location>
</feature>
<keyword evidence="3" id="KW-0028">Amino-acid biosynthesis</keyword>
<dbReference type="InterPro" id="IPR036052">
    <property type="entry name" value="TrpB-like_PALP_sf"/>
</dbReference>
<dbReference type="GO" id="GO:0016740">
    <property type="term" value="F:transferase activity"/>
    <property type="evidence" value="ECO:0007669"/>
    <property type="project" value="UniProtKB-KW"/>
</dbReference>
<dbReference type="GO" id="GO:0006535">
    <property type="term" value="P:cysteine biosynthetic process from serine"/>
    <property type="evidence" value="ECO:0007669"/>
    <property type="project" value="InterPro"/>
</dbReference>
<protein>
    <recommendedName>
        <fullName evidence="8">Tryptophan synthase beta chain-like PALP domain-containing protein</fullName>
    </recommendedName>
</protein>
<organism evidence="9">
    <name type="scientific">Pyramimonas obovata</name>
    <dbReference type="NCBI Taxonomy" id="1411642"/>
    <lineage>
        <taxon>Eukaryota</taxon>
        <taxon>Viridiplantae</taxon>
        <taxon>Chlorophyta</taxon>
        <taxon>Pyramimonadophyceae</taxon>
        <taxon>Pyramimonadales</taxon>
        <taxon>Pyramimonadaceae</taxon>
        <taxon>Pyramimonas</taxon>
        <taxon>Pyramimonas incertae sedis</taxon>
    </lineage>
</organism>
<dbReference type="AlphaFoldDB" id="A0A7S0WWJ5"/>
<comment type="similarity">
    <text evidence="2">Belongs to the cysteine synthase/cystathionine beta-synthase family.</text>
</comment>
<evidence type="ECO:0000256" key="7">
    <source>
        <dbReference type="SAM" id="MobiDB-lite"/>
    </source>
</evidence>
<dbReference type="InterPro" id="IPR001926">
    <property type="entry name" value="TrpB-like_PALP"/>
</dbReference>
<comment type="cofactor">
    <cofactor evidence="1">
        <name>pyridoxal 5'-phosphate</name>
        <dbReference type="ChEBI" id="CHEBI:597326"/>
    </cofactor>
</comment>